<name>A0A7C5Z0D6_9CREN</name>
<reference evidence="4" key="1">
    <citation type="journal article" date="2020" name="mSystems">
        <title>Genome- and Community-Level Interaction Insights into Carbon Utilization and Element Cycling Functions of Hydrothermarchaeota in Hydrothermal Sediment.</title>
        <authorList>
            <person name="Zhou Z."/>
            <person name="Liu Y."/>
            <person name="Xu W."/>
            <person name="Pan J."/>
            <person name="Luo Z.H."/>
            <person name="Li M."/>
        </authorList>
    </citation>
    <scope>NUCLEOTIDE SEQUENCE [LARGE SCALE GENOMIC DNA]</scope>
    <source>
        <strain evidence="4">SpSt-1</strain>
    </source>
</reference>
<evidence type="ECO:0000256" key="3">
    <source>
        <dbReference type="ARBA" id="ARBA00023065"/>
    </source>
</evidence>
<keyword evidence="3" id="KW-0406">Ion transport</keyword>
<proteinExistence type="inferred from homology"/>
<dbReference type="AlphaFoldDB" id="A0A7C5Z0D6"/>
<keyword evidence="2" id="KW-0813">Transport</keyword>
<dbReference type="InterPro" id="IPR036906">
    <property type="entry name" value="ATPase_V1_fsu_sf"/>
</dbReference>
<dbReference type="GO" id="GO:0046961">
    <property type="term" value="F:proton-transporting ATPase activity, rotational mechanism"/>
    <property type="evidence" value="ECO:0007669"/>
    <property type="project" value="InterPro"/>
</dbReference>
<dbReference type="EMBL" id="DRUB01000086">
    <property type="protein sequence ID" value="HHR96099.1"/>
    <property type="molecule type" value="Genomic_DNA"/>
</dbReference>
<evidence type="ECO:0000256" key="2">
    <source>
        <dbReference type="ARBA" id="ARBA00022448"/>
    </source>
</evidence>
<accession>A0A7C5Z0D6</accession>
<evidence type="ECO:0008006" key="5">
    <source>
        <dbReference type="Google" id="ProtNLM"/>
    </source>
</evidence>
<sequence length="111" mass="12597">MSLYGKNKVVAIVKKELAPLMKIFGIDVIFVVEGHSDVLNVLEKVIKDKNIGIVVIQKSLAKDVNLLEFQNIGLYPSIISIPDTPEDLSESPRTFYRDLIRKFIGYEVYLE</sequence>
<protein>
    <recommendedName>
        <fullName evidence="5">V-type ATP synthase subunit F</fullName>
    </recommendedName>
</protein>
<dbReference type="InterPro" id="IPR008218">
    <property type="entry name" value="ATPase_V1-cplx_f_g_su"/>
</dbReference>
<dbReference type="SUPFAM" id="SSF159468">
    <property type="entry name" value="AtpF-like"/>
    <property type="match status" value="1"/>
</dbReference>
<gene>
    <name evidence="4" type="ORF">ENL47_04640</name>
</gene>
<comment type="caution">
    <text evidence="4">The sequence shown here is derived from an EMBL/GenBank/DDBJ whole genome shotgun (WGS) entry which is preliminary data.</text>
</comment>
<evidence type="ECO:0000313" key="4">
    <source>
        <dbReference type="EMBL" id="HHR96099.1"/>
    </source>
</evidence>
<dbReference type="Gene3D" id="3.40.50.10580">
    <property type="entry name" value="ATPase, V1 complex, subunit F"/>
    <property type="match status" value="1"/>
</dbReference>
<evidence type="ECO:0000256" key="1">
    <source>
        <dbReference type="ARBA" id="ARBA00010148"/>
    </source>
</evidence>
<comment type="similarity">
    <text evidence="1">Belongs to the V-ATPase F subunit family.</text>
</comment>
<organism evidence="4">
    <name type="scientific">Ignisphaera aggregans</name>
    <dbReference type="NCBI Taxonomy" id="334771"/>
    <lineage>
        <taxon>Archaea</taxon>
        <taxon>Thermoproteota</taxon>
        <taxon>Thermoprotei</taxon>
        <taxon>Desulfurococcales</taxon>
        <taxon>Desulfurococcaceae</taxon>
        <taxon>Ignisphaera</taxon>
    </lineage>
</organism>
<dbReference type="Pfam" id="PF01990">
    <property type="entry name" value="ATP-synt_F"/>
    <property type="match status" value="1"/>
</dbReference>